<dbReference type="Proteomes" id="UP001174909">
    <property type="component" value="Unassembled WGS sequence"/>
</dbReference>
<gene>
    <name evidence="3" type="ORF">GBAR_LOCUS4445</name>
</gene>
<keyword evidence="1" id="KW-0479">Metal-binding</keyword>
<dbReference type="SUPFAM" id="SSF55008">
    <property type="entry name" value="HMA, heavy metal-associated domain"/>
    <property type="match status" value="1"/>
</dbReference>
<dbReference type="PRINTS" id="PR00946">
    <property type="entry name" value="HGSCAVENGER"/>
</dbReference>
<sequence length="55" mass="5636">MTCAACVYHVERALGGVPGVAKATVSLGVERATVEYAPGLTGLEDLRRAVEGAGY</sequence>
<dbReference type="CDD" id="cd00371">
    <property type="entry name" value="HMA"/>
    <property type="match status" value="1"/>
</dbReference>
<accession>A0AA35R6T2</accession>
<organism evidence="3 4">
    <name type="scientific">Geodia barretti</name>
    <name type="common">Barrett's horny sponge</name>
    <dbReference type="NCBI Taxonomy" id="519541"/>
    <lineage>
        <taxon>Eukaryota</taxon>
        <taxon>Metazoa</taxon>
        <taxon>Porifera</taxon>
        <taxon>Demospongiae</taxon>
        <taxon>Heteroscleromorpha</taxon>
        <taxon>Tetractinellida</taxon>
        <taxon>Astrophorina</taxon>
        <taxon>Geodiidae</taxon>
        <taxon>Geodia</taxon>
    </lineage>
</organism>
<protein>
    <submittedName>
        <fullName evidence="3">Copper-transporting ATPase 2</fullName>
    </submittedName>
</protein>
<keyword evidence="4" id="KW-1185">Reference proteome</keyword>
<dbReference type="PROSITE" id="PS50846">
    <property type="entry name" value="HMA_2"/>
    <property type="match status" value="1"/>
</dbReference>
<feature type="domain" description="HMA" evidence="2">
    <location>
        <begin position="1"/>
        <end position="55"/>
    </location>
</feature>
<comment type="caution">
    <text evidence="3">The sequence shown here is derived from an EMBL/GenBank/DDBJ whole genome shotgun (WGS) entry which is preliminary data.</text>
</comment>
<dbReference type="AlphaFoldDB" id="A0AA35R6T2"/>
<evidence type="ECO:0000256" key="1">
    <source>
        <dbReference type="ARBA" id="ARBA00022723"/>
    </source>
</evidence>
<dbReference type="FunFam" id="3.30.70.100:FF:000001">
    <property type="entry name" value="ATPase copper transporting beta"/>
    <property type="match status" value="1"/>
</dbReference>
<dbReference type="InterPro" id="IPR006121">
    <property type="entry name" value="HMA_dom"/>
</dbReference>
<evidence type="ECO:0000259" key="2">
    <source>
        <dbReference type="PROSITE" id="PS50846"/>
    </source>
</evidence>
<evidence type="ECO:0000313" key="3">
    <source>
        <dbReference type="EMBL" id="CAI8005849.1"/>
    </source>
</evidence>
<evidence type="ECO:0000313" key="4">
    <source>
        <dbReference type="Proteomes" id="UP001174909"/>
    </source>
</evidence>
<dbReference type="Pfam" id="PF00403">
    <property type="entry name" value="HMA"/>
    <property type="match status" value="1"/>
</dbReference>
<feature type="non-terminal residue" evidence="3">
    <location>
        <position position="55"/>
    </location>
</feature>
<reference evidence="3" key="1">
    <citation type="submission" date="2023-03" db="EMBL/GenBank/DDBJ databases">
        <authorList>
            <person name="Steffen K."/>
            <person name="Cardenas P."/>
        </authorList>
    </citation>
    <scope>NUCLEOTIDE SEQUENCE</scope>
</reference>
<dbReference type="InterPro" id="IPR036163">
    <property type="entry name" value="HMA_dom_sf"/>
</dbReference>
<dbReference type="EMBL" id="CASHTH010000641">
    <property type="protein sequence ID" value="CAI8005849.1"/>
    <property type="molecule type" value="Genomic_DNA"/>
</dbReference>
<name>A0AA35R6T2_GEOBA</name>
<dbReference type="Gene3D" id="3.30.70.100">
    <property type="match status" value="1"/>
</dbReference>
<proteinExistence type="predicted"/>
<dbReference type="GO" id="GO:0046872">
    <property type="term" value="F:metal ion binding"/>
    <property type="evidence" value="ECO:0007669"/>
    <property type="project" value="UniProtKB-KW"/>
</dbReference>
<dbReference type="InterPro" id="IPR001802">
    <property type="entry name" value="MerP/CopZ"/>
</dbReference>